<dbReference type="GO" id="GO:0046677">
    <property type="term" value="P:response to antibiotic"/>
    <property type="evidence" value="ECO:0007669"/>
    <property type="project" value="UniProtKB-UniRule"/>
</dbReference>
<dbReference type="InterPro" id="IPR012338">
    <property type="entry name" value="Beta-lactam/transpept-like"/>
</dbReference>
<feature type="signal peptide" evidence="6">
    <location>
        <begin position="1"/>
        <end position="19"/>
    </location>
</feature>
<feature type="chain" id="PRO_5013182685" description="Beta-lactamase" evidence="6">
    <location>
        <begin position="20"/>
        <end position="363"/>
    </location>
</feature>
<dbReference type="Pfam" id="PF00144">
    <property type="entry name" value="Beta-lactamase"/>
    <property type="match status" value="1"/>
</dbReference>
<evidence type="ECO:0000256" key="3">
    <source>
        <dbReference type="ARBA" id="ARBA00022801"/>
    </source>
</evidence>
<proteinExistence type="inferred from homology"/>
<evidence type="ECO:0000256" key="6">
    <source>
        <dbReference type="SAM" id="SignalP"/>
    </source>
</evidence>
<dbReference type="Gene3D" id="3.40.710.10">
    <property type="entry name" value="DD-peptidase/beta-lactamase superfamily"/>
    <property type="match status" value="1"/>
</dbReference>
<comment type="catalytic activity">
    <reaction evidence="1 5">
        <text>a beta-lactam + H2O = a substituted beta-amino acid</text>
        <dbReference type="Rhea" id="RHEA:20401"/>
        <dbReference type="ChEBI" id="CHEBI:15377"/>
        <dbReference type="ChEBI" id="CHEBI:35627"/>
        <dbReference type="ChEBI" id="CHEBI:140347"/>
        <dbReference type="EC" id="3.5.2.6"/>
    </reaction>
</comment>
<dbReference type="InterPro" id="IPR050491">
    <property type="entry name" value="AmpC-like"/>
</dbReference>
<feature type="domain" description="Beta-lactamase-related" evidence="7">
    <location>
        <begin position="37"/>
        <end position="346"/>
    </location>
</feature>
<gene>
    <name evidence="8" type="ORF">SAMN05660461_0663</name>
</gene>
<dbReference type="Proteomes" id="UP000190166">
    <property type="component" value="Unassembled WGS sequence"/>
</dbReference>
<dbReference type="EC" id="3.5.2.6" evidence="5"/>
<sequence length="363" mass="40464">MKQFIPAFLLCLSTLLTQAQVTTDNLHKTKVDSLVQSALSVFMQNNARVSAEVGVYTGGQTYIYRYSKTTLPAPNTPYEIGSVSKTFTGYLLAKAVTAKKVKLDDDIRFYLNGDYPNLQYKGRAIQLKHLIAHVSGLPFMLPDHRDLFQRPDDSIPGVIDSLQHDYSMGAFLNDLHQVQLDTVPGYHFKYSNAGAQLLGFILERIYGMSYAELVRKYITRPQHMKYTTASLPDDAAKGYNQQGRIMPYNPPMLLAAGGIYSSVADMLQYIRLHTDESNPVVKLTHQPAWGDINSYAMGLSWQMNKTGNGIRRIWQSGGTFGFSSYCVVYPEKNTGIVILTNEADRTAQDALSVAAGKIFEGLE</sequence>
<keyword evidence="4 5" id="KW-0046">Antibiotic resistance</keyword>
<evidence type="ECO:0000256" key="5">
    <source>
        <dbReference type="RuleBase" id="RU361140"/>
    </source>
</evidence>
<dbReference type="PANTHER" id="PTHR46825">
    <property type="entry name" value="D-ALANYL-D-ALANINE-CARBOXYPEPTIDASE/ENDOPEPTIDASE AMPH"/>
    <property type="match status" value="1"/>
</dbReference>
<comment type="similarity">
    <text evidence="2 5">Belongs to the class-C beta-lactamase family.</text>
</comment>
<reference evidence="8 9" key="1">
    <citation type="submission" date="2017-02" db="EMBL/GenBank/DDBJ databases">
        <authorList>
            <person name="Peterson S.W."/>
        </authorList>
    </citation>
    <scope>NUCLEOTIDE SEQUENCE [LARGE SCALE GENOMIC DNA]</scope>
    <source>
        <strain evidence="8 9">DSM 18108</strain>
    </source>
</reference>
<evidence type="ECO:0000256" key="4">
    <source>
        <dbReference type="ARBA" id="ARBA00023251"/>
    </source>
</evidence>
<dbReference type="GO" id="GO:0008800">
    <property type="term" value="F:beta-lactamase activity"/>
    <property type="evidence" value="ECO:0007669"/>
    <property type="project" value="UniProtKB-UniRule"/>
</dbReference>
<dbReference type="SUPFAM" id="SSF56601">
    <property type="entry name" value="beta-lactamase/transpeptidase-like"/>
    <property type="match status" value="1"/>
</dbReference>
<dbReference type="InterPro" id="IPR001586">
    <property type="entry name" value="Beta-lactam_class-C_AS"/>
</dbReference>
<dbReference type="AlphaFoldDB" id="A0A1T5N760"/>
<keyword evidence="3 5" id="KW-0378">Hydrolase</keyword>
<dbReference type="PANTHER" id="PTHR46825:SF8">
    <property type="entry name" value="BETA-LACTAMASE-RELATED"/>
    <property type="match status" value="1"/>
</dbReference>
<dbReference type="PROSITE" id="PS00336">
    <property type="entry name" value="BETA_LACTAMASE_C"/>
    <property type="match status" value="1"/>
</dbReference>
<evidence type="ECO:0000259" key="7">
    <source>
        <dbReference type="Pfam" id="PF00144"/>
    </source>
</evidence>
<dbReference type="STRING" id="393003.SAMN05660461_0663"/>
<evidence type="ECO:0000256" key="1">
    <source>
        <dbReference type="ARBA" id="ARBA00001526"/>
    </source>
</evidence>
<accession>A0A1T5N760</accession>
<protein>
    <recommendedName>
        <fullName evidence="5">Beta-lactamase</fullName>
        <ecNumber evidence="5">3.5.2.6</ecNumber>
    </recommendedName>
</protein>
<evidence type="ECO:0000313" key="9">
    <source>
        <dbReference type="Proteomes" id="UP000190166"/>
    </source>
</evidence>
<keyword evidence="6" id="KW-0732">Signal</keyword>
<dbReference type="GO" id="GO:0017001">
    <property type="term" value="P:antibiotic catabolic process"/>
    <property type="evidence" value="ECO:0007669"/>
    <property type="project" value="InterPro"/>
</dbReference>
<keyword evidence="9" id="KW-1185">Reference proteome</keyword>
<dbReference type="GO" id="GO:0030288">
    <property type="term" value="C:outer membrane-bounded periplasmic space"/>
    <property type="evidence" value="ECO:0007669"/>
    <property type="project" value="InterPro"/>
</dbReference>
<dbReference type="EMBL" id="FUZZ01000001">
    <property type="protein sequence ID" value="SKC96327.1"/>
    <property type="molecule type" value="Genomic_DNA"/>
</dbReference>
<evidence type="ECO:0000313" key="8">
    <source>
        <dbReference type="EMBL" id="SKC96327.1"/>
    </source>
</evidence>
<dbReference type="RefSeq" id="WP_079467984.1">
    <property type="nucleotide sequence ID" value="NZ_FUZZ01000001.1"/>
</dbReference>
<dbReference type="InterPro" id="IPR001466">
    <property type="entry name" value="Beta-lactam-related"/>
</dbReference>
<name>A0A1T5N760_9BACT</name>
<organism evidence="8 9">
    <name type="scientific">Chitinophaga ginsengisegetis</name>
    <dbReference type="NCBI Taxonomy" id="393003"/>
    <lineage>
        <taxon>Bacteria</taxon>
        <taxon>Pseudomonadati</taxon>
        <taxon>Bacteroidota</taxon>
        <taxon>Chitinophagia</taxon>
        <taxon>Chitinophagales</taxon>
        <taxon>Chitinophagaceae</taxon>
        <taxon>Chitinophaga</taxon>
    </lineage>
</organism>
<evidence type="ECO:0000256" key="2">
    <source>
        <dbReference type="ARBA" id="ARBA00007840"/>
    </source>
</evidence>